<dbReference type="AlphaFoldDB" id="G7WJ62"/>
<comment type="function">
    <text evidence="7">May play the central regulatory role in sporulation. It may be an element of the effector pathway responsible for the activation of sporulation genes in response to nutritional stress. Spo0A may act in concert with spo0H (a sigma factor) to control the expression of some genes that are critical to the sporulation process.</text>
</comment>
<dbReference type="FunFam" id="1.10.10.10:FF:000018">
    <property type="entry name" value="DNA-binding response regulator ResD"/>
    <property type="match status" value="1"/>
</dbReference>
<feature type="domain" description="OmpR/PhoB-type" evidence="11">
    <location>
        <begin position="126"/>
        <end position="222"/>
    </location>
</feature>
<keyword evidence="4" id="KW-0805">Transcription regulation</keyword>
<dbReference type="STRING" id="768706.Desor_4981"/>
<gene>
    <name evidence="12" type="ordered locus">Desor_4981</name>
</gene>
<dbReference type="GO" id="GO:0000976">
    <property type="term" value="F:transcription cis-regulatory region binding"/>
    <property type="evidence" value="ECO:0007669"/>
    <property type="project" value="TreeGrafter"/>
</dbReference>
<dbReference type="Pfam" id="PF00072">
    <property type="entry name" value="Response_reg"/>
    <property type="match status" value="1"/>
</dbReference>
<accession>G7WJ62</accession>
<dbReference type="KEGG" id="dor:Desor_4981"/>
<keyword evidence="13" id="KW-1185">Reference proteome</keyword>
<organism evidence="12 13">
    <name type="scientific">Desulfosporosinus orientis (strain ATCC 19365 / DSM 765 / NCIMB 8382 / VKM B-1628 / Singapore I)</name>
    <name type="common">Desulfotomaculum orientis</name>
    <dbReference type="NCBI Taxonomy" id="768706"/>
    <lineage>
        <taxon>Bacteria</taxon>
        <taxon>Bacillati</taxon>
        <taxon>Bacillota</taxon>
        <taxon>Clostridia</taxon>
        <taxon>Eubacteriales</taxon>
        <taxon>Desulfitobacteriaceae</taxon>
        <taxon>Desulfosporosinus</taxon>
    </lineage>
</organism>
<dbReference type="Pfam" id="PF00486">
    <property type="entry name" value="Trans_reg_C"/>
    <property type="match status" value="1"/>
</dbReference>
<evidence type="ECO:0000256" key="5">
    <source>
        <dbReference type="ARBA" id="ARBA00023125"/>
    </source>
</evidence>
<dbReference type="SMART" id="SM00862">
    <property type="entry name" value="Trans_reg_C"/>
    <property type="match status" value="1"/>
</dbReference>
<evidence type="ECO:0000259" key="10">
    <source>
        <dbReference type="PROSITE" id="PS50110"/>
    </source>
</evidence>
<dbReference type="GO" id="GO:0006355">
    <property type="term" value="P:regulation of DNA-templated transcription"/>
    <property type="evidence" value="ECO:0007669"/>
    <property type="project" value="InterPro"/>
</dbReference>
<evidence type="ECO:0000256" key="1">
    <source>
        <dbReference type="ARBA" id="ARBA00018672"/>
    </source>
</evidence>
<proteinExistence type="predicted"/>
<keyword evidence="2 8" id="KW-0597">Phosphoprotein</keyword>
<dbReference type="Proteomes" id="UP000006346">
    <property type="component" value="Chromosome"/>
</dbReference>
<dbReference type="GO" id="GO:0032993">
    <property type="term" value="C:protein-DNA complex"/>
    <property type="evidence" value="ECO:0007669"/>
    <property type="project" value="TreeGrafter"/>
</dbReference>
<evidence type="ECO:0000313" key="13">
    <source>
        <dbReference type="Proteomes" id="UP000006346"/>
    </source>
</evidence>
<dbReference type="InterPro" id="IPR011006">
    <property type="entry name" value="CheY-like_superfamily"/>
</dbReference>
<evidence type="ECO:0000256" key="2">
    <source>
        <dbReference type="ARBA" id="ARBA00022553"/>
    </source>
</evidence>
<dbReference type="GO" id="GO:0005829">
    <property type="term" value="C:cytosol"/>
    <property type="evidence" value="ECO:0007669"/>
    <property type="project" value="TreeGrafter"/>
</dbReference>
<evidence type="ECO:0000313" key="12">
    <source>
        <dbReference type="EMBL" id="AET70374.1"/>
    </source>
</evidence>
<dbReference type="eggNOG" id="COG0745">
    <property type="taxonomic scope" value="Bacteria"/>
</dbReference>
<evidence type="ECO:0000256" key="9">
    <source>
        <dbReference type="PROSITE-ProRule" id="PRU01091"/>
    </source>
</evidence>
<dbReference type="RefSeq" id="WP_014187180.1">
    <property type="nucleotide sequence ID" value="NC_016584.1"/>
</dbReference>
<dbReference type="PROSITE" id="PS50110">
    <property type="entry name" value="RESPONSE_REGULATORY"/>
    <property type="match status" value="1"/>
</dbReference>
<dbReference type="Gene3D" id="3.40.50.2300">
    <property type="match status" value="1"/>
</dbReference>
<feature type="DNA-binding region" description="OmpR/PhoB-type" evidence="9">
    <location>
        <begin position="126"/>
        <end position="222"/>
    </location>
</feature>
<keyword evidence="3" id="KW-0902">Two-component regulatory system</keyword>
<reference evidence="12 13" key="2">
    <citation type="journal article" date="2012" name="J. Bacteriol.">
        <title>Complete genome sequences of Desulfosporosinus orientis DSM765T, Desulfosporosinus youngiae DSM17734T, Desulfosporosinus meridiei DSM13257T, and Desulfosporosinus acidiphilus DSM22704T.</title>
        <authorList>
            <person name="Pester M."/>
            <person name="Brambilla E."/>
            <person name="Alazard D."/>
            <person name="Rattei T."/>
            <person name="Weinmaier T."/>
            <person name="Han J."/>
            <person name="Lucas S."/>
            <person name="Lapidus A."/>
            <person name="Cheng J.F."/>
            <person name="Goodwin L."/>
            <person name="Pitluck S."/>
            <person name="Peters L."/>
            <person name="Ovchinnikova G."/>
            <person name="Teshima H."/>
            <person name="Detter J.C."/>
            <person name="Han C.S."/>
            <person name="Tapia R."/>
            <person name="Land M.L."/>
            <person name="Hauser L."/>
            <person name="Kyrpides N.C."/>
            <person name="Ivanova N.N."/>
            <person name="Pagani I."/>
            <person name="Huntmann M."/>
            <person name="Wei C.L."/>
            <person name="Davenport K.W."/>
            <person name="Daligault H."/>
            <person name="Chain P.S."/>
            <person name="Chen A."/>
            <person name="Mavromatis K."/>
            <person name="Markowitz V."/>
            <person name="Szeto E."/>
            <person name="Mikhailova N."/>
            <person name="Pati A."/>
            <person name="Wagner M."/>
            <person name="Woyke T."/>
            <person name="Ollivier B."/>
            <person name="Klenk H.P."/>
            <person name="Spring S."/>
            <person name="Loy A."/>
        </authorList>
    </citation>
    <scope>NUCLEOTIDE SEQUENCE [LARGE SCALE GENOMIC DNA]</scope>
    <source>
        <strain evidence="13">ATCC 19365 / DSM 765 / NCIMB 8382 / VKM B-1628</strain>
    </source>
</reference>
<dbReference type="GO" id="GO:0000156">
    <property type="term" value="F:phosphorelay response regulator activity"/>
    <property type="evidence" value="ECO:0007669"/>
    <property type="project" value="TreeGrafter"/>
</dbReference>
<dbReference type="CDD" id="cd00383">
    <property type="entry name" value="trans_reg_C"/>
    <property type="match status" value="1"/>
</dbReference>
<dbReference type="PANTHER" id="PTHR48111">
    <property type="entry name" value="REGULATOR OF RPOS"/>
    <property type="match status" value="1"/>
</dbReference>
<evidence type="ECO:0000256" key="6">
    <source>
        <dbReference type="ARBA" id="ARBA00023163"/>
    </source>
</evidence>
<keyword evidence="5 9" id="KW-0238">DNA-binding</keyword>
<name>G7WJ62_DESOD</name>
<reference evidence="13" key="1">
    <citation type="submission" date="2011-11" db="EMBL/GenBank/DDBJ databases">
        <title>Complete sequence of Desulfosporosinus orientis DSM 765.</title>
        <authorList>
            <person name="Lucas S."/>
            <person name="Han J."/>
            <person name="Lapidus A."/>
            <person name="Cheng J.-F."/>
            <person name="Goodwin L."/>
            <person name="Pitluck S."/>
            <person name="Peters L."/>
            <person name="Ovchinnikova G."/>
            <person name="Teshima H."/>
            <person name="Detter J.C."/>
            <person name="Han C."/>
            <person name="Tapia R."/>
            <person name="Land M."/>
            <person name="Hauser L."/>
            <person name="Kyrpides N."/>
            <person name="Ivanova N."/>
            <person name="Pagani I."/>
            <person name="Pester M."/>
            <person name="Spring S."/>
            <person name="Ollivier B."/>
            <person name="Rattei T."/>
            <person name="Klenk H.-P."/>
            <person name="Wagner M."/>
            <person name="Loy A."/>
            <person name="Woyke T."/>
        </authorList>
    </citation>
    <scope>NUCLEOTIDE SEQUENCE [LARGE SCALE GENOMIC DNA]</scope>
    <source>
        <strain evidence="13">ATCC 19365 / DSM 765 / NCIMB 8382 / VKM B-1628</strain>
    </source>
</reference>
<dbReference type="CDD" id="cd17574">
    <property type="entry name" value="REC_OmpR"/>
    <property type="match status" value="1"/>
</dbReference>
<dbReference type="SUPFAM" id="SSF52172">
    <property type="entry name" value="CheY-like"/>
    <property type="match status" value="1"/>
</dbReference>
<dbReference type="InterPro" id="IPR001867">
    <property type="entry name" value="OmpR/PhoB-type_DNA-bd"/>
</dbReference>
<evidence type="ECO:0000256" key="7">
    <source>
        <dbReference type="ARBA" id="ARBA00024867"/>
    </source>
</evidence>
<dbReference type="Gene3D" id="1.10.10.10">
    <property type="entry name" value="Winged helix-like DNA-binding domain superfamily/Winged helix DNA-binding domain"/>
    <property type="match status" value="1"/>
</dbReference>
<dbReference type="PROSITE" id="PS51755">
    <property type="entry name" value="OMPR_PHOB"/>
    <property type="match status" value="1"/>
</dbReference>
<dbReference type="SMART" id="SM00448">
    <property type="entry name" value="REC"/>
    <property type="match status" value="1"/>
</dbReference>
<dbReference type="EMBL" id="CP003108">
    <property type="protein sequence ID" value="AET70374.1"/>
    <property type="molecule type" value="Genomic_DNA"/>
</dbReference>
<dbReference type="HOGENOM" id="CLU_000445_30_3_9"/>
<evidence type="ECO:0000256" key="3">
    <source>
        <dbReference type="ARBA" id="ARBA00023012"/>
    </source>
</evidence>
<feature type="domain" description="Response regulatory" evidence="10">
    <location>
        <begin position="4"/>
        <end position="118"/>
    </location>
</feature>
<protein>
    <recommendedName>
        <fullName evidence="1">Stage 0 sporulation protein A homolog</fullName>
    </recommendedName>
</protein>
<dbReference type="InterPro" id="IPR036388">
    <property type="entry name" value="WH-like_DNA-bd_sf"/>
</dbReference>
<dbReference type="FunFam" id="3.40.50.2300:FF:000001">
    <property type="entry name" value="DNA-binding response regulator PhoB"/>
    <property type="match status" value="1"/>
</dbReference>
<keyword evidence="6" id="KW-0804">Transcription</keyword>
<dbReference type="InterPro" id="IPR039420">
    <property type="entry name" value="WalR-like"/>
</dbReference>
<evidence type="ECO:0000259" key="11">
    <source>
        <dbReference type="PROSITE" id="PS51755"/>
    </source>
</evidence>
<dbReference type="InterPro" id="IPR001789">
    <property type="entry name" value="Sig_transdc_resp-reg_receiver"/>
</dbReference>
<evidence type="ECO:0000256" key="8">
    <source>
        <dbReference type="PROSITE-ProRule" id="PRU00169"/>
    </source>
</evidence>
<dbReference type="PATRIC" id="fig|768706.3.peg.5067"/>
<dbReference type="OrthoDB" id="9790454at2"/>
<sequence>MNIKVLVADDELLFRELVSDYLRKEGYVVLEAEDGEEAIDLFLKNTDINLLILDVMMPKSTGWEVCEEIRKISEVQILMLTALAEERDEIRGFDLGVNEYITKPFSYGTFMARVNSLLRSAIKEKEESIQIEGLRIDQSNKTVKINDMAIELSPKEYALLSYLVKNKGRALSRDQILNSVWGYDYYGDARTVDTHIKSLRASMQEYGQLIRTVRGIGYEMQVKND</sequence>
<evidence type="ECO:0000256" key="4">
    <source>
        <dbReference type="ARBA" id="ARBA00023015"/>
    </source>
</evidence>
<feature type="modified residue" description="4-aspartylphosphate" evidence="8">
    <location>
        <position position="54"/>
    </location>
</feature>
<dbReference type="PANTHER" id="PTHR48111:SF73">
    <property type="entry name" value="ALKALINE PHOSPHATASE SYNTHESIS TRANSCRIPTIONAL REGULATORY PROTEIN PHOP"/>
    <property type="match status" value="1"/>
</dbReference>